<name>A0A6P5WIJ7_DURZI</name>
<sequence>MQMAEPQKATSSAVDSKAKEKISVLDEEIGKDFLNSWKSMSVTEEDAMDFSFGTISKGKEKAFNFEKLDMEFNLDGDFDKLSSFKMDMPDLDFSSPSKKNAKAKEKSKDRGKQQEKNDRFTFSFDFNELDGFDFDSSLSEGDKTCKKIQERKSVASEISEVSKIDQALEDDCITEKLPASKDATNSKAETSKGKADACNSMDDPSPLKAVSTKGIAPGNLVDAQGSRISPEKSVDTGTKETYTSSPLSDREVSLELYDQRSLQSSPMDSLSRNNSNQETVSDMQAKFCSQGRRINTSLAEEQNINNKMISNEGTNQGNLQWKNSILLSESDRDERKGVGGNIPAEINDSQLVEGDIILKDISTASLSGEILDNSAAKKDIQNPISKLPSFSSDRCSKPTVSELTARKDKEAGAIHSRFFRRSEENKSQLHQPSATGKDVSSFNRKRIGDKHLCRTYEKRDDSDGGEAENRRKPVGYSKVSSQESTKGKPVLLQSENNAESSSDIRDGFTADAAQNGGNKLISKSSLQDKAATKGEPVLLRIEKNVSLQANPPNHAEKTEFGVQTSVNPKLQVQKLESIQNSKFLREAHKILKKAPALSSFKSTRTVGTNKDQLSSQRETNSLRNLEQNKNTPGNTSKIVLPVGNAEKQTPKLPSLKRKTLEESNGDLMLLKPLKRLLPSPSESRNPKESSQRVADKEVQNTNKNHMEESTKNILFDHLTSRSEVPREVKVTELEFPSVMEDDGNMEKAEAYGKELEDICNMLKKKHEEAKEILVRAIVNNNNLLMLNHPIFQEKISFPFCLFAVISFSQLTYIAITEVARSFTIKNIRMVQKFAELLISKEIPT</sequence>
<keyword evidence="2" id="KW-1185">Reference proteome</keyword>
<feature type="compositionally biased region" description="Basic and acidic residues" evidence="1">
    <location>
        <begin position="102"/>
        <end position="119"/>
    </location>
</feature>
<feature type="compositionally biased region" description="Low complexity" evidence="1">
    <location>
        <begin position="667"/>
        <end position="683"/>
    </location>
</feature>
<feature type="region of interest" description="Disordered" evidence="1">
    <location>
        <begin position="180"/>
        <end position="279"/>
    </location>
</feature>
<feature type="compositionally biased region" description="Basic and acidic residues" evidence="1">
    <location>
        <begin position="684"/>
        <end position="709"/>
    </location>
</feature>
<feature type="region of interest" description="Disordered" evidence="1">
    <location>
        <begin position="602"/>
        <end position="709"/>
    </location>
</feature>
<reference evidence="3" key="1">
    <citation type="submission" date="2025-08" db="UniProtKB">
        <authorList>
            <consortium name="RefSeq"/>
        </authorList>
    </citation>
    <scope>IDENTIFICATION</scope>
    <source>
        <tissue evidence="3">Fruit stalk</tissue>
    </source>
</reference>
<dbReference type="RefSeq" id="XP_022715779.1">
    <property type="nucleotide sequence ID" value="XM_022860044.1"/>
</dbReference>
<dbReference type="GeneID" id="111274991"/>
<accession>A0A6P5WIJ7</accession>
<gene>
    <name evidence="3" type="primary">LOC111274991</name>
</gene>
<feature type="compositionally biased region" description="Polar residues" evidence="1">
    <location>
        <begin position="515"/>
        <end position="527"/>
    </location>
</feature>
<feature type="compositionally biased region" description="Polar residues" evidence="1">
    <location>
        <begin position="602"/>
        <end position="637"/>
    </location>
</feature>
<evidence type="ECO:0000313" key="2">
    <source>
        <dbReference type="Proteomes" id="UP000515121"/>
    </source>
</evidence>
<feature type="region of interest" description="Disordered" evidence="1">
    <location>
        <begin position="384"/>
        <end position="529"/>
    </location>
</feature>
<feature type="region of interest" description="Disordered" evidence="1">
    <location>
        <begin position="90"/>
        <end position="119"/>
    </location>
</feature>
<proteinExistence type="predicted"/>
<feature type="compositionally biased region" description="Basic and acidic residues" evidence="1">
    <location>
        <begin position="229"/>
        <end position="238"/>
    </location>
</feature>
<dbReference type="Proteomes" id="UP000515121">
    <property type="component" value="Unplaced"/>
</dbReference>
<feature type="compositionally biased region" description="Basic and acidic residues" evidence="1">
    <location>
        <begin position="449"/>
        <end position="471"/>
    </location>
</feature>
<feature type="compositionally biased region" description="Polar residues" evidence="1">
    <location>
        <begin position="260"/>
        <end position="279"/>
    </location>
</feature>
<protein>
    <submittedName>
        <fullName evidence="3">LOW QUALITY PROTEIN: uncharacterized protein At4g18490</fullName>
    </submittedName>
</protein>
<feature type="compositionally biased region" description="Polar residues" evidence="1">
    <location>
        <begin position="384"/>
        <end position="402"/>
    </location>
</feature>
<dbReference type="PANTHER" id="PTHR36380:SF1">
    <property type="entry name" value="OS01G0755100 PROTEIN"/>
    <property type="match status" value="1"/>
</dbReference>
<organism evidence="2 3">
    <name type="scientific">Durio zibethinus</name>
    <name type="common">Durian</name>
    <dbReference type="NCBI Taxonomy" id="66656"/>
    <lineage>
        <taxon>Eukaryota</taxon>
        <taxon>Viridiplantae</taxon>
        <taxon>Streptophyta</taxon>
        <taxon>Embryophyta</taxon>
        <taxon>Tracheophyta</taxon>
        <taxon>Spermatophyta</taxon>
        <taxon>Magnoliopsida</taxon>
        <taxon>eudicotyledons</taxon>
        <taxon>Gunneridae</taxon>
        <taxon>Pentapetalae</taxon>
        <taxon>rosids</taxon>
        <taxon>malvids</taxon>
        <taxon>Malvales</taxon>
        <taxon>Malvaceae</taxon>
        <taxon>Helicteroideae</taxon>
        <taxon>Durio</taxon>
    </lineage>
</organism>
<dbReference type="KEGG" id="dzi:111274991"/>
<dbReference type="InterPro" id="IPR038777">
    <property type="entry name" value="At4g18490-like"/>
</dbReference>
<evidence type="ECO:0000313" key="3">
    <source>
        <dbReference type="RefSeq" id="XP_022715779.1"/>
    </source>
</evidence>
<dbReference type="PANTHER" id="PTHR36380">
    <property type="entry name" value="BNAA03G58330D PROTEIN"/>
    <property type="match status" value="1"/>
</dbReference>
<dbReference type="OrthoDB" id="602706at2759"/>
<evidence type="ECO:0000256" key="1">
    <source>
        <dbReference type="SAM" id="MobiDB-lite"/>
    </source>
</evidence>
<feature type="compositionally biased region" description="Polar residues" evidence="1">
    <location>
        <begin position="428"/>
        <end position="442"/>
    </location>
</feature>
<dbReference type="AlphaFoldDB" id="A0A6P5WIJ7"/>